<name>A0A8B8MMJ0_ABRPR</name>
<dbReference type="Pfam" id="PF03732">
    <property type="entry name" value="Retrotrans_gag"/>
    <property type="match status" value="1"/>
</dbReference>
<keyword evidence="4" id="KW-1185">Reference proteome</keyword>
<keyword evidence="1" id="KW-0479">Metal-binding</keyword>
<dbReference type="AlphaFoldDB" id="A0A8B8MMJ0"/>
<dbReference type="InterPro" id="IPR001878">
    <property type="entry name" value="Znf_CCHC"/>
</dbReference>
<accession>A0A8B8MMJ0</accession>
<feature type="compositionally biased region" description="Basic and acidic residues" evidence="2">
    <location>
        <begin position="524"/>
        <end position="542"/>
    </location>
</feature>
<dbReference type="Pfam" id="PF00098">
    <property type="entry name" value="zf-CCHC"/>
    <property type="match status" value="1"/>
</dbReference>
<dbReference type="InterPro" id="IPR005162">
    <property type="entry name" value="Retrotrans_gag_dom"/>
</dbReference>
<evidence type="ECO:0000313" key="4">
    <source>
        <dbReference type="Proteomes" id="UP000694853"/>
    </source>
</evidence>
<organism evidence="4 5">
    <name type="scientific">Abrus precatorius</name>
    <name type="common">Indian licorice</name>
    <name type="synonym">Glycine abrus</name>
    <dbReference type="NCBI Taxonomy" id="3816"/>
    <lineage>
        <taxon>Eukaryota</taxon>
        <taxon>Viridiplantae</taxon>
        <taxon>Streptophyta</taxon>
        <taxon>Embryophyta</taxon>
        <taxon>Tracheophyta</taxon>
        <taxon>Spermatophyta</taxon>
        <taxon>Magnoliopsida</taxon>
        <taxon>eudicotyledons</taxon>
        <taxon>Gunneridae</taxon>
        <taxon>Pentapetalae</taxon>
        <taxon>rosids</taxon>
        <taxon>fabids</taxon>
        <taxon>Fabales</taxon>
        <taxon>Fabaceae</taxon>
        <taxon>Papilionoideae</taxon>
        <taxon>50 kb inversion clade</taxon>
        <taxon>NPAAA clade</taxon>
        <taxon>indigoferoid/millettioid clade</taxon>
        <taxon>Abreae</taxon>
        <taxon>Abrus</taxon>
    </lineage>
</organism>
<dbReference type="Proteomes" id="UP000694853">
    <property type="component" value="Unplaced"/>
</dbReference>
<evidence type="ECO:0000259" key="3">
    <source>
        <dbReference type="PROSITE" id="PS50158"/>
    </source>
</evidence>
<dbReference type="KEGG" id="aprc:113874810"/>
<dbReference type="SUPFAM" id="SSF57756">
    <property type="entry name" value="Retrovirus zinc finger-like domains"/>
    <property type="match status" value="1"/>
</dbReference>
<dbReference type="RefSeq" id="XP_027368822.1">
    <property type="nucleotide sequence ID" value="XM_027513021.1"/>
</dbReference>
<feature type="region of interest" description="Disordered" evidence="2">
    <location>
        <begin position="46"/>
        <end position="80"/>
    </location>
</feature>
<dbReference type="InterPro" id="IPR036875">
    <property type="entry name" value="Znf_CCHC_sf"/>
</dbReference>
<gene>
    <name evidence="5" type="primary">LOC113874810</name>
</gene>
<proteinExistence type="predicted"/>
<feature type="domain" description="CCHC-type" evidence="3">
    <location>
        <begin position="274"/>
        <end position="290"/>
    </location>
</feature>
<dbReference type="CDD" id="cd00303">
    <property type="entry name" value="retropepsin_like"/>
    <property type="match status" value="1"/>
</dbReference>
<dbReference type="OrthoDB" id="1731207at2759"/>
<dbReference type="PROSITE" id="PS50158">
    <property type="entry name" value="ZF_CCHC"/>
    <property type="match status" value="1"/>
</dbReference>
<reference evidence="5" key="2">
    <citation type="submission" date="2025-08" db="UniProtKB">
        <authorList>
            <consortium name="RefSeq"/>
        </authorList>
    </citation>
    <scope>IDENTIFICATION</scope>
    <source>
        <tissue evidence="5">Young leaves</tissue>
    </source>
</reference>
<dbReference type="PANTHER" id="PTHR35046:SF9">
    <property type="entry name" value="RNA-DIRECTED DNA POLYMERASE"/>
    <property type="match status" value="1"/>
</dbReference>
<dbReference type="SMART" id="SM00343">
    <property type="entry name" value="ZnF_C2HC"/>
    <property type="match status" value="1"/>
</dbReference>
<keyword evidence="1" id="KW-0862">Zinc</keyword>
<reference evidence="4" key="1">
    <citation type="journal article" date="2019" name="Toxins">
        <title>Detection of Abrin-Like and Prepropulchellin-Like Toxin Genes and Transcripts Using Whole Genome Sequencing and Full-Length Transcript Sequencing of Abrus precatorius.</title>
        <authorList>
            <person name="Hovde B.T."/>
            <person name="Daligault H.E."/>
            <person name="Hanschen E.R."/>
            <person name="Kunde Y.A."/>
            <person name="Johnson M.B."/>
            <person name="Starkenburg S.R."/>
            <person name="Johnson S.L."/>
        </authorList>
    </citation>
    <scope>NUCLEOTIDE SEQUENCE [LARGE SCALE GENOMIC DNA]</scope>
</reference>
<evidence type="ECO:0000256" key="2">
    <source>
        <dbReference type="SAM" id="MobiDB-lite"/>
    </source>
</evidence>
<dbReference type="GO" id="GO:0008270">
    <property type="term" value="F:zinc ion binding"/>
    <property type="evidence" value="ECO:0007669"/>
    <property type="project" value="UniProtKB-KW"/>
</dbReference>
<dbReference type="Gene3D" id="2.40.70.10">
    <property type="entry name" value="Acid Proteases"/>
    <property type="match status" value="1"/>
</dbReference>
<evidence type="ECO:0000313" key="5">
    <source>
        <dbReference type="RefSeq" id="XP_027368822.1"/>
    </source>
</evidence>
<dbReference type="GO" id="GO:0003676">
    <property type="term" value="F:nucleic acid binding"/>
    <property type="evidence" value="ECO:0007669"/>
    <property type="project" value="InterPro"/>
</dbReference>
<dbReference type="PANTHER" id="PTHR35046">
    <property type="entry name" value="ZINC KNUCKLE (CCHC-TYPE) FAMILY PROTEIN"/>
    <property type="match status" value="1"/>
</dbReference>
<dbReference type="GeneID" id="113874810"/>
<keyword evidence="1" id="KW-0863">Zinc-finger</keyword>
<evidence type="ECO:0000256" key="1">
    <source>
        <dbReference type="PROSITE-ProRule" id="PRU00047"/>
    </source>
</evidence>
<feature type="region of interest" description="Disordered" evidence="2">
    <location>
        <begin position="511"/>
        <end position="542"/>
    </location>
</feature>
<sequence length="542" mass="62782">MSQEGGSSRESTPASQIERLAQRFENMFERQNEAIRNVQEALANNVRRRSRDRFPHVHGDSSNSSRERRRNRRDDEERSEEKKVNVASLEFYDYALVWWDQIQRDRKRYDEEPVDTWTEMKNLMRRRFVPTYYNRELHTKLQGLRQGDKSVDDYYKEMEVAMIRANVFEEREATMARFLNGLNHDIRDIVELHPYVELEDLVHQAIKVEAQLKRNGTLRKNVSSYNSKGWKEEVKKEEISIKDIIVQSGKPSSKTSFNSTNTSASPTSQHRAIKCFKCLEKGHIASQCPNKKTMILRENGEISSDSSSQLSHASSEEDSEFEALCHEGDLLIVRRLLGSLAKEDDTTQRENIFHSRCLVLGKVCSLIVDGGSCTNVASIRLIEKLNLTTTPHPKSYKLQWLSDEGELVVNRQVLITFSIGKYKDEVLCDVVPMKASHILLGRPWQFDKKAIHDGHSNKFTFIHRGSTITLVPMTPSQVCDDQIVMRLKRKQERKDEKKKSEFEGNLKKKGEKVKTLTSEEYESEEKGETFTSEKYDSKKKGF</sequence>
<dbReference type="InterPro" id="IPR021109">
    <property type="entry name" value="Peptidase_aspartic_dom_sf"/>
</dbReference>
<dbReference type="Gene3D" id="4.10.60.10">
    <property type="entry name" value="Zinc finger, CCHC-type"/>
    <property type="match status" value="1"/>
</dbReference>
<protein>
    <submittedName>
        <fullName evidence="5">Uncharacterized protein LOC113874810</fullName>
    </submittedName>
</protein>